<dbReference type="GO" id="GO:0030170">
    <property type="term" value="F:pyridoxal phosphate binding"/>
    <property type="evidence" value="ECO:0007669"/>
    <property type="project" value="InterPro"/>
</dbReference>
<comment type="catalytic activity">
    <reaction evidence="8 9">
        <text>L-histidinol phosphate + 2-oxoglutarate = 3-(imidazol-4-yl)-2-oxopropyl phosphate + L-glutamate</text>
        <dbReference type="Rhea" id="RHEA:23744"/>
        <dbReference type="ChEBI" id="CHEBI:16810"/>
        <dbReference type="ChEBI" id="CHEBI:29985"/>
        <dbReference type="ChEBI" id="CHEBI:57766"/>
        <dbReference type="ChEBI" id="CHEBI:57980"/>
        <dbReference type="EC" id="2.6.1.9"/>
    </reaction>
</comment>
<dbReference type="GO" id="GO:0000105">
    <property type="term" value="P:L-histidine biosynthetic process"/>
    <property type="evidence" value="ECO:0007669"/>
    <property type="project" value="UniProtKB-UniRule"/>
</dbReference>
<proteinExistence type="inferred from homology"/>
<evidence type="ECO:0000256" key="5">
    <source>
        <dbReference type="ARBA" id="ARBA00022576"/>
    </source>
</evidence>
<name>A0A2W5M874_ANCNO</name>
<dbReference type="InterPro" id="IPR004839">
    <property type="entry name" value="Aminotransferase_I/II_large"/>
</dbReference>
<keyword evidence="9" id="KW-0028">Amino-acid biosynthesis</keyword>
<feature type="domain" description="Aminotransferase class I/classII large" evidence="10">
    <location>
        <begin position="34"/>
        <end position="360"/>
    </location>
</feature>
<comment type="pathway">
    <text evidence="2 9">Amino-acid biosynthesis; L-histidine biosynthesis; L-histidine from 5-phospho-alpha-D-ribose 1-diphosphate: step 7/9.</text>
</comment>
<dbReference type="Pfam" id="PF00155">
    <property type="entry name" value="Aminotran_1_2"/>
    <property type="match status" value="1"/>
</dbReference>
<dbReference type="PANTHER" id="PTHR43643">
    <property type="entry name" value="HISTIDINOL-PHOSPHATE AMINOTRANSFERASE 2"/>
    <property type="match status" value="1"/>
</dbReference>
<dbReference type="InterPro" id="IPR015422">
    <property type="entry name" value="PyrdxlP-dep_Trfase_small"/>
</dbReference>
<dbReference type="SUPFAM" id="SSF53383">
    <property type="entry name" value="PLP-dependent transferases"/>
    <property type="match status" value="1"/>
</dbReference>
<keyword evidence="7 9" id="KW-0663">Pyridoxal phosphate</keyword>
<evidence type="ECO:0000256" key="2">
    <source>
        <dbReference type="ARBA" id="ARBA00005011"/>
    </source>
</evidence>
<evidence type="ECO:0000256" key="4">
    <source>
        <dbReference type="ARBA" id="ARBA00011738"/>
    </source>
</evidence>
<sequence length="369" mass="38311">MTASTVPSPRPGALAIDAYVPGKSKAPAGVRLHKLSSNETPLGPSPKAIEAFRDAAVHLEMYPDGTSGALREAIARAHGLDPARIVCGAGSDELLSLLAAAYVGPGDEGLFTEHGFLVYRIAILAAGGTPVVAPERDLTADVDALLARVTKRTRIVFLANPNNPTGTYLPFDEVKRLHAGLPKTTLLVLDAAYAEYVRANDYAAGIELVSGAENVVMTRTFSKIYGLASLRIGWLYGPAGVVDALNRVRGPFNVSGPSIAAGAAAVADRAHLDAAVAHNAEWLVKLTEGVRALGLEVAPSVANFLLIRFPHGAGRTAAEADAFLTARGLVLRAVGAYGLPDCLRLTVGSAEANEAVLAALAEFVGANRG</sequence>
<evidence type="ECO:0000256" key="9">
    <source>
        <dbReference type="HAMAP-Rule" id="MF_01023"/>
    </source>
</evidence>
<accession>A0A2W5M874</accession>
<dbReference type="EMBL" id="QFPN01000007">
    <property type="protein sequence ID" value="PZQ13603.1"/>
    <property type="molecule type" value="Genomic_DNA"/>
</dbReference>
<dbReference type="UniPathway" id="UPA00031">
    <property type="reaction ID" value="UER00012"/>
</dbReference>
<feature type="modified residue" description="N6-(pyridoxal phosphate)lysine" evidence="9">
    <location>
        <position position="223"/>
    </location>
</feature>
<keyword evidence="9" id="KW-0368">Histidine biosynthesis</keyword>
<dbReference type="EC" id="2.6.1.9" evidence="9"/>
<comment type="cofactor">
    <cofactor evidence="1 9">
        <name>pyridoxal 5'-phosphate</name>
        <dbReference type="ChEBI" id="CHEBI:597326"/>
    </cofactor>
</comment>
<reference evidence="11 12" key="1">
    <citation type="submission" date="2017-08" db="EMBL/GenBank/DDBJ databases">
        <title>Infants hospitalized years apart are colonized by the same room-sourced microbial strains.</title>
        <authorList>
            <person name="Brooks B."/>
            <person name="Olm M.R."/>
            <person name="Firek B.A."/>
            <person name="Baker R."/>
            <person name="Thomas B.C."/>
            <person name="Morowitz M.J."/>
            <person name="Banfield J.F."/>
        </authorList>
    </citation>
    <scope>NUCLEOTIDE SEQUENCE [LARGE SCALE GENOMIC DNA]</scope>
    <source>
        <strain evidence="11">S2_005_003_R2_43</strain>
    </source>
</reference>
<dbReference type="CDD" id="cd00609">
    <property type="entry name" value="AAT_like"/>
    <property type="match status" value="1"/>
</dbReference>
<dbReference type="HAMAP" id="MF_01023">
    <property type="entry name" value="HisC_aminotrans_2"/>
    <property type="match status" value="1"/>
</dbReference>
<dbReference type="PANTHER" id="PTHR43643:SF3">
    <property type="entry name" value="HISTIDINOL-PHOSPHATE AMINOTRANSFERASE"/>
    <property type="match status" value="1"/>
</dbReference>
<evidence type="ECO:0000313" key="11">
    <source>
        <dbReference type="EMBL" id="PZQ13603.1"/>
    </source>
</evidence>
<evidence type="ECO:0000256" key="6">
    <source>
        <dbReference type="ARBA" id="ARBA00022679"/>
    </source>
</evidence>
<evidence type="ECO:0000256" key="7">
    <source>
        <dbReference type="ARBA" id="ARBA00022898"/>
    </source>
</evidence>
<dbReference type="InterPro" id="IPR015424">
    <property type="entry name" value="PyrdxlP-dep_Trfase"/>
</dbReference>
<comment type="caution">
    <text evidence="11">The sequence shown here is derived from an EMBL/GenBank/DDBJ whole genome shotgun (WGS) entry which is preliminary data.</text>
</comment>
<evidence type="ECO:0000313" key="12">
    <source>
        <dbReference type="Proteomes" id="UP000249577"/>
    </source>
</evidence>
<evidence type="ECO:0000256" key="8">
    <source>
        <dbReference type="ARBA" id="ARBA00047481"/>
    </source>
</evidence>
<evidence type="ECO:0000259" key="10">
    <source>
        <dbReference type="Pfam" id="PF00155"/>
    </source>
</evidence>
<evidence type="ECO:0000256" key="3">
    <source>
        <dbReference type="ARBA" id="ARBA00007970"/>
    </source>
</evidence>
<organism evidence="11 12">
    <name type="scientific">Ancylobacter novellus</name>
    <name type="common">Thiobacillus novellus</name>
    <dbReference type="NCBI Taxonomy" id="921"/>
    <lineage>
        <taxon>Bacteria</taxon>
        <taxon>Pseudomonadati</taxon>
        <taxon>Pseudomonadota</taxon>
        <taxon>Alphaproteobacteria</taxon>
        <taxon>Hyphomicrobiales</taxon>
        <taxon>Xanthobacteraceae</taxon>
        <taxon>Ancylobacter</taxon>
    </lineage>
</organism>
<dbReference type="InterPro" id="IPR015421">
    <property type="entry name" value="PyrdxlP-dep_Trfase_major"/>
</dbReference>
<keyword evidence="6 9" id="KW-0808">Transferase</keyword>
<dbReference type="Gene3D" id="3.40.640.10">
    <property type="entry name" value="Type I PLP-dependent aspartate aminotransferase-like (Major domain)"/>
    <property type="match status" value="1"/>
</dbReference>
<dbReference type="InterPro" id="IPR005861">
    <property type="entry name" value="HisP_aminotrans"/>
</dbReference>
<protein>
    <recommendedName>
        <fullName evidence="9">Histidinol-phosphate aminotransferase</fullName>
        <ecNumber evidence="9">2.6.1.9</ecNumber>
    </recommendedName>
    <alternativeName>
        <fullName evidence="9">Imidazole acetol-phosphate transaminase</fullName>
    </alternativeName>
</protein>
<gene>
    <name evidence="9" type="primary">hisC</name>
    <name evidence="11" type="ORF">DI565_13755</name>
</gene>
<evidence type="ECO:0000256" key="1">
    <source>
        <dbReference type="ARBA" id="ARBA00001933"/>
    </source>
</evidence>
<dbReference type="AlphaFoldDB" id="A0A2W5M874"/>
<dbReference type="GO" id="GO:0004400">
    <property type="term" value="F:histidinol-phosphate transaminase activity"/>
    <property type="evidence" value="ECO:0007669"/>
    <property type="project" value="UniProtKB-UniRule"/>
</dbReference>
<comment type="similarity">
    <text evidence="3 9">Belongs to the class-II pyridoxal-phosphate-dependent aminotransferase family. Histidinol-phosphate aminotransferase subfamily.</text>
</comment>
<keyword evidence="5 9" id="KW-0032">Aminotransferase</keyword>
<dbReference type="InterPro" id="IPR050106">
    <property type="entry name" value="HistidinolP_aminotransfase"/>
</dbReference>
<comment type="subunit">
    <text evidence="4 9">Homodimer.</text>
</comment>
<dbReference type="Gene3D" id="3.90.1150.10">
    <property type="entry name" value="Aspartate Aminotransferase, domain 1"/>
    <property type="match status" value="1"/>
</dbReference>
<dbReference type="Proteomes" id="UP000249577">
    <property type="component" value="Unassembled WGS sequence"/>
</dbReference>